<comment type="caution">
    <text evidence="3">The sequence shown here is derived from an EMBL/GenBank/DDBJ whole genome shotgun (WGS) entry which is preliminary data.</text>
</comment>
<dbReference type="OrthoDB" id="570195at2"/>
<sequence length="171" mass="18943">MKLKKSLSAVLILIFVFAFSIPVSAKSKITYGNFLKVKMGQKYSQVVKILGKKGKKESTSIIGNIKSVMYSWDIGLASMNVTFKNGKVVAKDQTGLCKSAWKITKTKYKKLKKGMSLKKVKSILGKGVLAYQSIIGGENMTTYSWNNASYSSSITCVFYNGKLDSKTAYWI</sequence>
<feature type="signal peptide" evidence="2">
    <location>
        <begin position="1"/>
        <end position="25"/>
    </location>
</feature>
<name>A0A1V4IWC3_9CLOT</name>
<accession>A0A1V4IWC3</accession>
<evidence type="ECO:0000256" key="1">
    <source>
        <dbReference type="ARBA" id="ARBA00022729"/>
    </source>
</evidence>
<dbReference type="AlphaFoldDB" id="A0A1V4IWC3"/>
<evidence type="ECO:0000313" key="4">
    <source>
        <dbReference type="Proteomes" id="UP000190080"/>
    </source>
</evidence>
<keyword evidence="4" id="KW-1185">Reference proteome</keyword>
<dbReference type="Proteomes" id="UP000190080">
    <property type="component" value="Unassembled WGS sequence"/>
</dbReference>
<organism evidence="3 4">
    <name type="scientific">Clostridium oryzae</name>
    <dbReference type="NCBI Taxonomy" id="1450648"/>
    <lineage>
        <taxon>Bacteria</taxon>
        <taxon>Bacillati</taxon>
        <taxon>Bacillota</taxon>
        <taxon>Clostridia</taxon>
        <taxon>Eubacteriales</taxon>
        <taxon>Clostridiaceae</taxon>
        <taxon>Clostridium</taxon>
    </lineage>
</organism>
<evidence type="ECO:0000313" key="3">
    <source>
        <dbReference type="EMBL" id="OPJ64130.1"/>
    </source>
</evidence>
<proteinExistence type="predicted"/>
<evidence type="ECO:0000256" key="2">
    <source>
        <dbReference type="SAM" id="SignalP"/>
    </source>
</evidence>
<dbReference type="RefSeq" id="WP_079422137.1">
    <property type="nucleotide sequence ID" value="NZ_MZGV01000005.1"/>
</dbReference>
<dbReference type="Gene3D" id="3.30.1450.10">
    <property type="match status" value="2"/>
</dbReference>
<evidence type="ECO:0008006" key="5">
    <source>
        <dbReference type="Google" id="ProtNLM"/>
    </source>
</evidence>
<feature type="chain" id="PRO_5013047812" description="Beta-lactamase inhibitor (BLIP)" evidence="2">
    <location>
        <begin position="26"/>
        <end position="171"/>
    </location>
</feature>
<gene>
    <name evidence="3" type="ORF">CLORY_06770</name>
</gene>
<dbReference type="EMBL" id="MZGV01000005">
    <property type="protein sequence ID" value="OPJ64130.1"/>
    <property type="molecule type" value="Genomic_DNA"/>
</dbReference>
<protein>
    <recommendedName>
        <fullName evidence="5">Beta-lactamase inhibitor (BLIP)</fullName>
    </recommendedName>
</protein>
<dbReference type="STRING" id="1450648.CLORY_06770"/>
<reference evidence="3 4" key="1">
    <citation type="submission" date="2017-03" db="EMBL/GenBank/DDBJ databases">
        <title>Genome sequence of Clostridium oryzae DSM 28571.</title>
        <authorList>
            <person name="Poehlein A."/>
            <person name="Daniel R."/>
        </authorList>
    </citation>
    <scope>NUCLEOTIDE SEQUENCE [LARGE SCALE GENOMIC DNA]</scope>
    <source>
        <strain evidence="3 4">DSM 28571</strain>
    </source>
</reference>
<dbReference type="InterPro" id="IPR024418">
    <property type="entry name" value="DUF3862"/>
</dbReference>
<dbReference type="Pfam" id="PF12978">
    <property type="entry name" value="DUF3862"/>
    <property type="match status" value="1"/>
</dbReference>
<dbReference type="InterPro" id="IPR037873">
    <property type="entry name" value="BamE-like"/>
</dbReference>
<keyword evidence="1 2" id="KW-0732">Signal</keyword>